<evidence type="ECO:0000313" key="1">
    <source>
        <dbReference type="EMBL" id="CAB4138922.1"/>
    </source>
</evidence>
<reference evidence="1" key="1">
    <citation type="submission" date="2020-04" db="EMBL/GenBank/DDBJ databases">
        <authorList>
            <person name="Chiriac C."/>
            <person name="Salcher M."/>
            <person name="Ghai R."/>
            <person name="Kavagutti S V."/>
        </authorList>
    </citation>
    <scope>NUCLEOTIDE SEQUENCE</scope>
</reference>
<sequence length="79" mass="8647">MQNNKTFANLVDAVGDNLPREVTGAELAALFTLFLSLYNFDSAKTAAVFVEVISKLEKVRVMVDTLSKLKEESSGDVVH</sequence>
<accession>A0A6J5LYI1</accession>
<protein>
    <submittedName>
        <fullName evidence="1">Uncharacterized protein</fullName>
    </submittedName>
</protein>
<name>A0A6J5LYI1_9CAUD</name>
<organism evidence="1">
    <name type="scientific">uncultured Caudovirales phage</name>
    <dbReference type="NCBI Taxonomy" id="2100421"/>
    <lineage>
        <taxon>Viruses</taxon>
        <taxon>Duplodnaviria</taxon>
        <taxon>Heunggongvirae</taxon>
        <taxon>Uroviricota</taxon>
        <taxon>Caudoviricetes</taxon>
        <taxon>Peduoviridae</taxon>
        <taxon>Maltschvirus</taxon>
        <taxon>Maltschvirus maltsch</taxon>
    </lineage>
</organism>
<gene>
    <name evidence="1" type="ORF">UFOVP346_6</name>
</gene>
<proteinExistence type="predicted"/>
<dbReference type="EMBL" id="LR796352">
    <property type="protein sequence ID" value="CAB4138922.1"/>
    <property type="molecule type" value="Genomic_DNA"/>
</dbReference>